<dbReference type="EMBL" id="BGPR01000531">
    <property type="protein sequence ID" value="GBM25157.1"/>
    <property type="molecule type" value="Genomic_DNA"/>
</dbReference>
<dbReference type="GO" id="GO:0015074">
    <property type="term" value="P:DNA integration"/>
    <property type="evidence" value="ECO:0007669"/>
    <property type="project" value="UniProtKB-KW"/>
</dbReference>
<accession>A0A4Y2E8R4</accession>
<evidence type="ECO:0000256" key="6">
    <source>
        <dbReference type="ARBA" id="ARBA00022908"/>
    </source>
</evidence>
<feature type="domain" description="Retroviral polymerase SH3-like" evidence="10">
    <location>
        <begin position="58"/>
        <end position="114"/>
    </location>
</feature>
<keyword evidence="9" id="KW-0233">DNA recombination</keyword>
<dbReference type="Proteomes" id="UP000499080">
    <property type="component" value="Unassembled WGS sequence"/>
</dbReference>
<keyword evidence="8" id="KW-0239">DNA-directed DNA polymerase</keyword>
<evidence type="ECO:0000256" key="5">
    <source>
        <dbReference type="ARBA" id="ARBA00022842"/>
    </source>
</evidence>
<protein>
    <recommendedName>
        <fullName evidence="10">Retroviral polymerase SH3-like domain-containing protein</fullName>
    </recommendedName>
</protein>
<evidence type="ECO:0000256" key="4">
    <source>
        <dbReference type="ARBA" id="ARBA00022801"/>
    </source>
</evidence>
<keyword evidence="5" id="KW-0460">Magnesium</keyword>
<dbReference type="InterPro" id="IPR039537">
    <property type="entry name" value="Retrotran_Ty1/copia-like"/>
</dbReference>
<evidence type="ECO:0000256" key="1">
    <source>
        <dbReference type="ARBA" id="ARBA00022722"/>
    </source>
</evidence>
<proteinExistence type="predicted"/>
<dbReference type="PANTHER" id="PTHR42648">
    <property type="entry name" value="TRANSPOSASE, PUTATIVE-RELATED"/>
    <property type="match status" value="1"/>
</dbReference>
<dbReference type="OrthoDB" id="6434337at2759"/>
<dbReference type="PANTHER" id="PTHR42648:SF11">
    <property type="entry name" value="TRANSPOSON TY4-P GAG-POL POLYPROTEIN"/>
    <property type="match status" value="1"/>
</dbReference>
<comment type="caution">
    <text evidence="11">The sequence shown here is derived from an EMBL/GenBank/DDBJ whole genome shotgun (WGS) entry which is preliminary data.</text>
</comment>
<dbReference type="GO" id="GO:0016787">
    <property type="term" value="F:hydrolase activity"/>
    <property type="evidence" value="ECO:0007669"/>
    <property type="project" value="UniProtKB-KW"/>
</dbReference>
<dbReference type="GO" id="GO:0004519">
    <property type="term" value="F:endonuclease activity"/>
    <property type="evidence" value="ECO:0007669"/>
    <property type="project" value="UniProtKB-KW"/>
</dbReference>
<keyword evidence="6" id="KW-0229">DNA integration</keyword>
<keyword evidence="8" id="KW-0548">Nucleotidyltransferase</keyword>
<dbReference type="GO" id="GO:0003964">
    <property type="term" value="F:RNA-directed DNA polymerase activity"/>
    <property type="evidence" value="ECO:0007669"/>
    <property type="project" value="UniProtKB-KW"/>
</dbReference>
<evidence type="ECO:0000313" key="12">
    <source>
        <dbReference type="Proteomes" id="UP000499080"/>
    </source>
</evidence>
<dbReference type="GO" id="GO:0006310">
    <property type="term" value="P:DNA recombination"/>
    <property type="evidence" value="ECO:0007669"/>
    <property type="project" value="UniProtKB-KW"/>
</dbReference>
<dbReference type="GO" id="GO:0003887">
    <property type="term" value="F:DNA-directed DNA polymerase activity"/>
    <property type="evidence" value="ECO:0007669"/>
    <property type="project" value="UniProtKB-KW"/>
</dbReference>
<evidence type="ECO:0000256" key="8">
    <source>
        <dbReference type="ARBA" id="ARBA00022932"/>
    </source>
</evidence>
<name>A0A4Y2E8R4_ARAVE</name>
<evidence type="ECO:0000256" key="2">
    <source>
        <dbReference type="ARBA" id="ARBA00022723"/>
    </source>
</evidence>
<dbReference type="Pfam" id="PF25597">
    <property type="entry name" value="SH3_retrovirus"/>
    <property type="match status" value="1"/>
</dbReference>
<keyword evidence="7" id="KW-0695">RNA-directed DNA polymerase</keyword>
<organism evidence="11 12">
    <name type="scientific">Araneus ventricosus</name>
    <name type="common">Orbweaver spider</name>
    <name type="synonym">Epeira ventricosa</name>
    <dbReference type="NCBI Taxonomy" id="182803"/>
    <lineage>
        <taxon>Eukaryota</taxon>
        <taxon>Metazoa</taxon>
        <taxon>Ecdysozoa</taxon>
        <taxon>Arthropoda</taxon>
        <taxon>Chelicerata</taxon>
        <taxon>Arachnida</taxon>
        <taxon>Araneae</taxon>
        <taxon>Araneomorphae</taxon>
        <taxon>Entelegynae</taxon>
        <taxon>Araneoidea</taxon>
        <taxon>Araneidae</taxon>
        <taxon>Araneus</taxon>
    </lineage>
</organism>
<keyword evidence="1" id="KW-0540">Nuclease</keyword>
<evidence type="ECO:0000256" key="9">
    <source>
        <dbReference type="ARBA" id="ARBA00023172"/>
    </source>
</evidence>
<keyword evidence="8" id="KW-0808">Transferase</keyword>
<sequence>MVHQKEVPKKLWAEACNTVAYVLNHTRPTPVEDETPYELCLRKSEDFNLKRLRIFGTKCYVHEPKQRRRKWDKKSIGGLFVGYEAHDGYRVFIPSKNKMKRSCSVIFCDELPYKPLTVEDTDCSDMCLEKENYST</sequence>
<evidence type="ECO:0000259" key="10">
    <source>
        <dbReference type="Pfam" id="PF25597"/>
    </source>
</evidence>
<dbReference type="AlphaFoldDB" id="A0A4Y2E8R4"/>
<keyword evidence="3" id="KW-0255">Endonuclease</keyword>
<keyword evidence="4" id="KW-0378">Hydrolase</keyword>
<evidence type="ECO:0000256" key="7">
    <source>
        <dbReference type="ARBA" id="ARBA00022918"/>
    </source>
</evidence>
<evidence type="ECO:0000313" key="11">
    <source>
        <dbReference type="EMBL" id="GBM25157.1"/>
    </source>
</evidence>
<evidence type="ECO:0000256" key="3">
    <source>
        <dbReference type="ARBA" id="ARBA00022759"/>
    </source>
</evidence>
<keyword evidence="2" id="KW-0479">Metal-binding</keyword>
<gene>
    <name evidence="11" type="ORF">AVEN_96712_1</name>
</gene>
<dbReference type="GO" id="GO:0046872">
    <property type="term" value="F:metal ion binding"/>
    <property type="evidence" value="ECO:0007669"/>
    <property type="project" value="UniProtKB-KW"/>
</dbReference>
<keyword evidence="12" id="KW-1185">Reference proteome</keyword>
<dbReference type="InterPro" id="IPR057670">
    <property type="entry name" value="SH3_retrovirus"/>
</dbReference>
<reference evidence="11 12" key="1">
    <citation type="journal article" date="2019" name="Sci. Rep.">
        <title>Orb-weaving spider Araneus ventricosus genome elucidates the spidroin gene catalogue.</title>
        <authorList>
            <person name="Kono N."/>
            <person name="Nakamura H."/>
            <person name="Ohtoshi R."/>
            <person name="Moran D.A.P."/>
            <person name="Shinohara A."/>
            <person name="Yoshida Y."/>
            <person name="Fujiwara M."/>
            <person name="Mori M."/>
            <person name="Tomita M."/>
            <person name="Arakawa K."/>
        </authorList>
    </citation>
    <scope>NUCLEOTIDE SEQUENCE [LARGE SCALE GENOMIC DNA]</scope>
</reference>